<proteinExistence type="predicted"/>
<sequence length="127" mass="13653">MQEDPGQDDAGADLSQLAVQHLMALGPDEVYVDCSFGCGGQRRLILSRLSSVGRLIALDTNTSDAALELARTDSEERQQVFQKAAGELADVVHHPIAGVLLDLRLRGFPPRGLASEDLRSVQEDLGT</sequence>
<organism evidence="1 2">
    <name type="scientific">Polarella glacialis</name>
    <name type="common">Dinoflagellate</name>
    <dbReference type="NCBI Taxonomy" id="89957"/>
    <lineage>
        <taxon>Eukaryota</taxon>
        <taxon>Sar</taxon>
        <taxon>Alveolata</taxon>
        <taxon>Dinophyceae</taxon>
        <taxon>Suessiales</taxon>
        <taxon>Suessiaceae</taxon>
        <taxon>Polarella</taxon>
    </lineage>
</organism>
<name>A0A813H1C4_POLGL</name>
<dbReference type="InterPro" id="IPR002903">
    <property type="entry name" value="RsmH"/>
</dbReference>
<feature type="non-terminal residue" evidence="1">
    <location>
        <position position="1"/>
    </location>
</feature>
<dbReference type="InterPro" id="IPR029063">
    <property type="entry name" value="SAM-dependent_MTases_sf"/>
</dbReference>
<dbReference type="Gene3D" id="3.40.50.150">
    <property type="entry name" value="Vaccinia Virus protein VP39"/>
    <property type="match status" value="1"/>
</dbReference>
<protein>
    <recommendedName>
        <fullName evidence="3">Methyltransferase domain-containing protein</fullName>
    </recommendedName>
</protein>
<dbReference type="Pfam" id="PF01795">
    <property type="entry name" value="Methyltransf_5"/>
    <property type="match status" value="1"/>
</dbReference>
<gene>
    <name evidence="1" type="ORF">PGLA1383_LOCUS47538</name>
</gene>
<evidence type="ECO:0000313" key="1">
    <source>
        <dbReference type="EMBL" id="CAE8631434.1"/>
    </source>
</evidence>
<dbReference type="AlphaFoldDB" id="A0A813H1C4"/>
<evidence type="ECO:0008006" key="3">
    <source>
        <dbReference type="Google" id="ProtNLM"/>
    </source>
</evidence>
<dbReference type="Proteomes" id="UP000654075">
    <property type="component" value="Unassembled WGS sequence"/>
</dbReference>
<reference evidence="1" key="1">
    <citation type="submission" date="2021-02" db="EMBL/GenBank/DDBJ databases">
        <authorList>
            <person name="Dougan E. K."/>
            <person name="Rhodes N."/>
            <person name="Thang M."/>
            <person name="Chan C."/>
        </authorList>
    </citation>
    <scope>NUCLEOTIDE SEQUENCE</scope>
</reference>
<comment type="caution">
    <text evidence="1">The sequence shown here is derived from an EMBL/GenBank/DDBJ whole genome shotgun (WGS) entry which is preliminary data.</text>
</comment>
<dbReference type="GO" id="GO:0008168">
    <property type="term" value="F:methyltransferase activity"/>
    <property type="evidence" value="ECO:0007669"/>
    <property type="project" value="InterPro"/>
</dbReference>
<dbReference type="EMBL" id="CAJNNV010030127">
    <property type="protein sequence ID" value="CAE8631434.1"/>
    <property type="molecule type" value="Genomic_DNA"/>
</dbReference>
<dbReference type="SUPFAM" id="SSF53335">
    <property type="entry name" value="S-adenosyl-L-methionine-dependent methyltransferases"/>
    <property type="match status" value="1"/>
</dbReference>
<evidence type="ECO:0000313" key="2">
    <source>
        <dbReference type="Proteomes" id="UP000654075"/>
    </source>
</evidence>
<accession>A0A813H1C4</accession>
<keyword evidence="2" id="KW-1185">Reference proteome</keyword>